<dbReference type="EMBL" id="BAABJW010000001">
    <property type="protein sequence ID" value="GAA4799029.1"/>
    <property type="molecule type" value="Genomic_DNA"/>
</dbReference>
<dbReference type="PANTHER" id="PTHR33545">
    <property type="entry name" value="UPF0750 MEMBRANE PROTEIN YITT-RELATED"/>
    <property type="match status" value="1"/>
</dbReference>
<comment type="subcellular location">
    <subcellularLocation>
        <location evidence="1">Cell membrane</location>
        <topology evidence="1">Multi-pass membrane protein</topology>
    </subcellularLocation>
</comment>
<dbReference type="Proteomes" id="UP001501433">
    <property type="component" value="Unassembled WGS sequence"/>
</dbReference>
<evidence type="ECO:0000256" key="3">
    <source>
        <dbReference type="ARBA" id="ARBA00022692"/>
    </source>
</evidence>
<feature type="transmembrane region" description="Helical" evidence="6">
    <location>
        <begin position="89"/>
        <end position="109"/>
    </location>
</feature>
<dbReference type="RefSeq" id="WP_345274913.1">
    <property type="nucleotide sequence ID" value="NZ_BAABJW010000001.1"/>
</dbReference>
<dbReference type="Pfam" id="PF02588">
    <property type="entry name" value="YitT_membrane"/>
    <property type="match status" value="1"/>
</dbReference>
<keyword evidence="4 6" id="KW-1133">Transmembrane helix</keyword>
<comment type="caution">
    <text evidence="8">The sequence shown here is derived from an EMBL/GenBank/DDBJ whole genome shotgun (WGS) entry which is preliminary data.</text>
</comment>
<feature type="transmembrane region" description="Helical" evidence="6">
    <location>
        <begin position="182"/>
        <end position="205"/>
    </location>
</feature>
<organism evidence="8 9">
    <name type="scientific">Litoribaculum gwangyangense</name>
    <dbReference type="NCBI Taxonomy" id="1130722"/>
    <lineage>
        <taxon>Bacteria</taxon>
        <taxon>Pseudomonadati</taxon>
        <taxon>Bacteroidota</taxon>
        <taxon>Flavobacteriia</taxon>
        <taxon>Flavobacteriales</taxon>
        <taxon>Flavobacteriaceae</taxon>
        <taxon>Litoribaculum</taxon>
    </lineage>
</organism>
<dbReference type="InterPro" id="IPR003740">
    <property type="entry name" value="YitT"/>
</dbReference>
<keyword evidence="5 6" id="KW-0472">Membrane</keyword>
<dbReference type="Pfam" id="PF10035">
    <property type="entry name" value="DUF2179"/>
    <property type="match status" value="1"/>
</dbReference>
<feature type="transmembrane region" description="Helical" evidence="6">
    <location>
        <begin position="50"/>
        <end position="69"/>
    </location>
</feature>
<name>A0ABP9BQI2_9FLAO</name>
<dbReference type="InterPro" id="IPR015867">
    <property type="entry name" value="N-reg_PII/ATP_PRibTrfase_C"/>
</dbReference>
<dbReference type="Gene3D" id="3.30.70.120">
    <property type="match status" value="1"/>
</dbReference>
<evidence type="ECO:0000313" key="8">
    <source>
        <dbReference type="EMBL" id="GAA4799029.1"/>
    </source>
</evidence>
<dbReference type="PANTHER" id="PTHR33545:SF3">
    <property type="entry name" value="UPF0750 MEMBRANE PROTEIN YQFU"/>
    <property type="match status" value="1"/>
</dbReference>
<keyword evidence="3 6" id="KW-0812">Transmembrane</keyword>
<keyword evidence="2" id="KW-1003">Cell membrane</keyword>
<evidence type="ECO:0000256" key="5">
    <source>
        <dbReference type="ARBA" id="ARBA00023136"/>
    </source>
</evidence>
<dbReference type="InterPro" id="IPR051461">
    <property type="entry name" value="UPF0750_membrane"/>
</dbReference>
<feature type="domain" description="DUF2179" evidence="7">
    <location>
        <begin position="257"/>
        <end position="315"/>
    </location>
</feature>
<reference evidence="9" key="1">
    <citation type="journal article" date="2019" name="Int. J. Syst. Evol. Microbiol.">
        <title>The Global Catalogue of Microorganisms (GCM) 10K type strain sequencing project: providing services to taxonomists for standard genome sequencing and annotation.</title>
        <authorList>
            <consortium name="The Broad Institute Genomics Platform"/>
            <consortium name="The Broad Institute Genome Sequencing Center for Infectious Disease"/>
            <person name="Wu L."/>
            <person name="Ma J."/>
        </authorList>
    </citation>
    <scope>NUCLEOTIDE SEQUENCE [LARGE SCALE GENOMIC DNA]</scope>
    <source>
        <strain evidence="9">JCM 18325</strain>
    </source>
</reference>
<dbReference type="InterPro" id="IPR019264">
    <property type="entry name" value="DUF2179"/>
</dbReference>
<feature type="transmembrane region" description="Helical" evidence="6">
    <location>
        <begin position="116"/>
        <end position="138"/>
    </location>
</feature>
<feature type="transmembrane region" description="Helical" evidence="6">
    <location>
        <begin position="144"/>
        <end position="162"/>
    </location>
</feature>
<keyword evidence="9" id="KW-1185">Reference proteome</keyword>
<evidence type="ECO:0000256" key="2">
    <source>
        <dbReference type="ARBA" id="ARBA00022475"/>
    </source>
</evidence>
<evidence type="ECO:0000313" key="9">
    <source>
        <dbReference type="Proteomes" id="UP001501433"/>
    </source>
</evidence>
<evidence type="ECO:0000259" key="7">
    <source>
        <dbReference type="Pfam" id="PF10035"/>
    </source>
</evidence>
<dbReference type="CDD" id="cd16380">
    <property type="entry name" value="YitT_C"/>
    <property type="match status" value="1"/>
</dbReference>
<dbReference type="PIRSF" id="PIRSF006483">
    <property type="entry name" value="Membrane_protein_YitT"/>
    <property type="match status" value="1"/>
</dbReference>
<accession>A0ABP9BQI2</accession>
<evidence type="ECO:0000256" key="4">
    <source>
        <dbReference type="ARBA" id="ARBA00022989"/>
    </source>
</evidence>
<sequence length="327" mass="35760">MNPFLAKVLIDIARKRLRAKQDGSGPVSKKEIVPLVRNFQVEIAHAIKEYVFIIVGVFSAGFGLKGFLLPNDFIDGGATGISLLLEYTTSLNLGLLLVLINIPFLVLASRTIGVKFALRSIAAITLLAFVVHFIEYPTITEDKLLIAVFGGFFLGLGIGMSMRGGSVIDGTEVLAIFLSRKLSLTIGDVLLLINILIFSVGAYILSIETALYAILTYLAAAKTVDFIVDGVEEYVGVTIISNQHEKLRIMLTKKLRRACTIYAGKGGYGSTGESYDKDIIYTVITRLELAKLQTEIDKIDRNAFIIMGVVKDLKGGMIKKKPLKDKH</sequence>
<proteinExistence type="predicted"/>
<protein>
    <submittedName>
        <fullName evidence="8">YitT family protein</fullName>
    </submittedName>
</protein>
<evidence type="ECO:0000256" key="6">
    <source>
        <dbReference type="SAM" id="Phobius"/>
    </source>
</evidence>
<gene>
    <name evidence="8" type="ORF">GCM10023330_00330</name>
</gene>
<evidence type="ECO:0000256" key="1">
    <source>
        <dbReference type="ARBA" id="ARBA00004651"/>
    </source>
</evidence>